<name>A0A8S3DIL6_9BILA</name>
<feature type="region of interest" description="Disordered" evidence="1">
    <location>
        <begin position="1"/>
        <end position="21"/>
    </location>
</feature>
<gene>
    <name evidence="2" type="ORF">SMN809_LOCUS56829</name>
</gene>
<evidence type="ECO:0000256" key="1">
    <source>
        <dbReference type="SAM" id="MobiDB-lite"/>
    </source>
</evidence>
<feature type="non-terminal residue" evidence="2">
    <location>
        <position position="58"/>
    </location>
</feature>
<organism evidence="2 3">
    <name type="scientific">Rotaria magnacalcarata</name>
    <dbReference type="NCBI Taxonomy" id="392030"/>
    <lineage>
        <taxon>Eukaryota</taxon>
        <taxon>Metazoa</taxon>
        <taxon>Spiralia</taxon>
        <taxon>Gnathifera</taxon>
        <taxon>Rotifera</taxon>
        <taxon>Eurotatoria</taxon>
        <taxon>Bdelloidea</taxon>
        <taxon>Philodinida</taxon>
        <taxon>Philodinidae</taxon>
        <taxon>Rotaria</taxon>
    </lineage>
</organism>
<dbReference type="AlphaFoldDB" id="A0A8S3DIL6"/>
<proteinExistence type="predicted"/>
<reference evidence="2" key="1">
    <citation type="submission" date="2021-02" db="EMBL/GenBank/DDBJ databases">
        <authorList>
            <person name="Nowell W R."/>
        </authorList>
    </citation>
    <scope>NUCLEOTIDE SEQUENCE</scope>
</reference>
<evidence type="ECO:0000313" key="2">
    <source>
        <dbReference type="EMBL" id="CAF5002701.1"/>
    </source>
</evidence>
<dbReference type="Proteomes" id="UP000676336">
    <property type="component" value="Unassembled WGS sequence"/>
</dbReference>
<evidence type="ECO:0000313" key="3">
    <source>
        <dbReference type="Proteomes" id="UP000676336"/>
    </source>
</evidence>
<sequence length="58" mass="6487">RSISPQRQTSLPRSRNISPSFADSTFSAVHAALNKRQVQIHDLQTKLAGSRDTIQQLK</sequence>
<comment type="caution">
    <text evidence="2">The sequence shown here is derived from an EMBL/GenBank/DDBJ whole genome shotgun (WGS) entry which is preliminary data.</text>
</comment>
<protein>
    <submittedName>
        <fullName evidence="2">Uncharacterized protein</fullName>
    </submittedName>
</protein>
<dbReference type="EMBL" id="CAJOBI010205088">
    <property type="protein sequence ID" value="CAF5002701.1"/>
    <property type="molecule type" value="Genomic_DNA"/>
</dbReference>
<feature type="non-terminal residue" evidence="2">
    <location>
        <position position="1"/>
    </location>
</feature>
<accession>A0A8S3DIL6</accession>